<sequence>MTRFALVVSVCLLISVSLNVYLLWGEPAPTAAEDVPKKTGNRVTSDKATKPPVSTPQQSASTYQAESGTSDKPDVPATDIDIVQQWLDQGDFARVERFLIDALRANPDSAQLLLLEADYILATEPLSVGVSHLFALQELSLFNLKQREELANRSAELIENTISALYNAGDWDMLAQFLEPLFQLNSSDQTLTLKLAEAYARQQKFTLMEDVLANLSANNAGARSLRQRFLPGPLPTSEQSNEGPIDTQQEPVTRLALTRYGDQYIAETQILNRPAALLLDTGTSSTAISFELYKALRRFNQIKVIGLFDVRTAGGPIRSPLVQIDNMTLGPYKLSNIGVFVMPEAAMQQADGLLGMNVLKQFHFQLDQTNAELLLTPRQ</sequence>
<accession>A0ABV7JRS7</accession>
<name>A0ABV7JRS7_9ALTE</name>
<feature type="compositionally biased region" description="Polar residues" evidence="1">
    <location>
        <begin position="55"/>
        <end position="68"/>
    </location>
</feature>
<comment type="caution">
    <text evidence="2">The sequence shown here is derived from an EMBL/GenBank/DDBJ whole genome shotgun (WGS) entry which is preliminary data.</text>
</comment>
<proteinExistence type="predicted"/>
<protein>
    <submittedName>
        <fullName evidence="2">Retroviral-like aspartic protease family protein</fullName>
    </submittedName>
</protein>
<gene>
    <name evidence="2" type="ORF">ACFOEW_02335</name>
</gene>
<dbReference type="EMBL" id="JBHRSX010000007">
    <property type="protein sequence ID" value="MFC3200656.1"/>
    <property type="molecule type" value="Genomic_DNA"/>
</dbReference>
<dbReference type="RefSeq" id="WP_123326701.1">
    <property type="nucleotide sequence ID" value="NZ_JBHRSX010000007.1"/>
</dbReference>
<dbReference type="Gene3D" id="2.40.70.10">
    <property type="entry name" value="Acid Proteases"/>
    <property type="match status" value="1"/>
</dbReference>
<feature type="region of interest" description="Disordered" evidence="1">
    <location>
        <begin position="32"/>
        <end position="75"/>
    </location>
</feature>
<organism evidence="2 3">
    <name type="scientific">Alteromonas oceani</name>
    <dbReference type="NCBI Taxonomy" id="2071609"/>
    <lineage>
        <taxon>Bacteria</taxon>
        <taxon>Pseudomonadati</taxon>
        <taxon>Pseudomonadota</taxon>
        <taxon>Gammaproteobacteria</taxon>
        <taxon>Alteromonadales</taxon>
        <taxon>Alteromonadaceae</taxon>
        <taxon>Alteromonas/Salinimonas group</taxon>
        <taxon>Alteromonas</taxon>
    </lineage>
</organism>
<evidence type="ECO:0000313" key="3">
    <source>
        <dbReference type="Proteomes" id="UP001595477"/>
    </source>
</evidence>
<dbReference type="SUPFAM" id="SSF50630">
    <property type="entry name" value="Acid proteases"/>
    <property type="match status" value="1"/>
</dbReference>
<dbReference type="Pfam" id="PF13975">
    <property type="entry name" value="gag-asp_proteas"/>
    <property type="match status" value="1"/>
</dbReference>
<dbReference type="CDD" id="cd05483">
    <property type="entry name" value="retropepsin_like_bacteria"/>
    <property type="match status" value="1"/>
</dbReference>
<keyword evidence="3" id="KW-1185">Reference proteome</keyword>
<dbReference type="InterPro" id="IPR001969">
    <property type="entry name" value="Aspartic_peptidase_AS"/>
</dbReference>
<evidence type="ECO:0000256" key="1">
    <source>
        <dbReference type="SAM" id="MobiDB-lite"/>
    </source>
</evidence>
<evidence type="ECO:0000313" key="2">
    <source>
        <dbReference type="EMBL" id="MFC3200656.1"/>
    </source>
</evidence>
<dbReference type="InterPro" id="IPR034122">
    <property type="entry name" value="Retropepsin-like_bacterial"/>
</dbReference>
<dbReference type="Proteomes" id="UP001595477">
    <property type="component" value="Unassembled WGS sequence"/>
</dbReference>
<reference evidence="3" key="1">
    <citation type="journal article" date="2019" name="Int. J. Syst. Evol. Microbiol.">
        <title>The Global Catalogue of Microorganisms (GCM) 10K type strain sequencing project: providing services to taxonomists for standard genome sequencing and annotation.</title>
        <authorList>
            <consortium name="The Broad Institute Genomics Platform"/>
            <consortium name="The Broad Institute Genome Sequencing Center for Infectious Disease"/>
            <person name="Wu L."/>
            <person name="Ma J."/>
        </authorList>
    </citation>
    <scope>NUCLEOTIDE SEQUENCE [LARGE SCALE GENOMIC DNA]</scope>
    <source>
        <strain evidence="3">KCTC 52449</strain>
    </source>
</reference>
<dbReference type="InterPro" id="IPR021109">
    <property type="entry name" value="Peptidase_aspartic_dom_sf"/>
</dbReference>
<dbReference type="PROSITE" id="PS00141">
    <property type="entry name" value="ASP_PROTEASE"/>
    <property type="match status" value="1"/>
</dbReference>